<dbReference type="GO" id="GO:0004842">
    <property type="term" value="F:ubiquitin-protein transferase activity"/>
    <property type="evidence" value="ECO:0007669"/>
    <property type="project" value="TreeGrafter"/>
</dbReference>
<dbReference type="Pfam" id="PF00023">
    <property type="entry name" value="Ank"/>
    <property type="match status" value="1"/>
</dbReference>
<feature type="repeat" description="ANK" evidence="3">
    <location>
        <begin position="71"/>
        <end position="103"/>
    </location>
</feature>
<reference evidence="4 5" key="1">
    <citation type="submission" date="2020-02" db="EMBL/GenBank/DDBJ databases">
        <authorList>
            <person name="Ferguson B K."/>
        </authorList>
    </citation>
    <scope>NUCLEOTIDE SEQUENCE [LARGE SCALE GENOMIC DNA]</scope>
</reference>
<dbReference type="PANTHER" id="PTHR24171">
    <property type="entry name" value="ANKYRIN REPEAT DOMAIN-CONTAINING PROTEIN 39-RELATED"/>
    <property type="match status" value="1"/>
</dbReference>
<dbReference type="Proteomes" id="UP000479190">
    <property type="component" value="Unassembled WGS sequence"/>
</dbReference>
<keyword evidence="2 3" id="KW-0040">ANK repeat</keyword>
<sequence>RCVRVDNAERSTREAVSAICNLAFHHCVREVRFPARCGVRCRELNDDLAETFLQMIDDMQLTVQLDVLDKSGRTPLHLALRFGNKKAVKALLRRGVDPNLANKKGSTARHQIALRMTDDDLVEKFFEICSDIRRTVQLDAANKFGRTP</sequence>
<feature type="non-terminal residue" evidence="4">
    <location>
        <position position="1"/>
    </location>
</feature>
<dbReference type="SUPFAM" id="SSF48403">
    <property type="entry name" value="Ankyrin repeat"/>
    <property type="match status" value="1"/>
</dbReference>
<dbReference type="GO" id="GO:0085020">
    <property type="term" value="P:protein K6-linked ubiquitination"/>
    <property type="evidence" value="ECO:0007669"/>
    <property type="project" value="TreeGrafter"/>
</dbReference>
<keyword evidence="1" id="KW-0677">Repeat</keyword>
<dbReference type="PROSITE" id="PS50088">
    <property type="entry name" value="ANK_REPEAT"/>
    <property type="match status" value="1"/>
</dbReference>
<dbReference type="InterPro" id="IPR002110">
    <property type="entry name" value="Ankyrin_rpt"/>
</dbReference>
<name>A0A6H5II88_9HYME</name>
<dbReference type="InterPro" id="IPR036770">
    <property type="entry name" value="Ankyrin_rpt-contain_sf"/>
</dbReference>
<keyword evidence="5" id="KW-1185">Reference proteome</keyword>
<evidence type="ECO:0000256" key="3">
    <source>
        <dbReference type="PROSITE-ProRule" id="PRU00023"/>
    </source>
</evidence>
<dbReference type="GO" id="GO:0070531">
    <property type="term" value="C:BRCA1-A complex"/>
    <property type="evidence" value="ECO:0007669"/>
    <property type="project" value="TreeGrafter"/>
</dbReference>
<dbReference type="Gene3D" id="1.25.40.20">
    <property type="entry name" value="Ankyrin repeat-containing domain"/>
    <property type="match status" value="1"/>
</dbReference>
<accession>A0A6H5II88</accession>
<dbReference type="GO" id="GO:0031436">
    <property type="term" value="C:BRCA1-BARD1 complex"/>
    <property type="evidence" value="ECO:0007669"/>
    <property type="project" value="TreeGrafter"/>
</dbReference>
<evidence type="ECO:0000313" key="4">
    <source>
        <dbReference type="EMBL" id="CAB0035420.1"/>
    </source>
</evidence>
<dbReference type="PROSITE" id="PS50297">
    <property type="entry name" value="ANK_REP_REGION"/>
    <property type="match status" value="1"/>
</dbReference>
<evidence type="ECO:0000256" key="2">
    <source>
        <dbReference type="ARBA" id="ARBA00023043"/>
    </source>
</evidence>
<organism evidence="4 5">
    <name type="scientific">Trichogramma brassicae</name>
    <dbReference type="NCBI Taxonomy" id="86971"/>
    <lineage>
        <taxon>Eukaryota</taxon>
        <taxon>Metazoa</taxon>
        <taxon>Ecdysozoa</taxon>
        <taxon>Arthropoda</taxon>
        <taxon>Hexapoda</taxon>
        <taxon>Insecta</taxon>
        <taxon>Pterygota</taxon>
        <taxon>Neoptera</taxon>
        <taxon>Endopterygota</taxon>
        <taxon>Hymenoptera</taxon>
        <taxon>Apocrita</taxon>
        <taxon>Proctotrupomorpha</taxon>
        <taxon>Chalcidoidea</taxon>
        <taxon>Trichogrammatidae</taxon>
        <taxon>Trichogramma</taxon>
    </lineage>
</organism>
<dbReference type="AlphaFoldDB" id="A0A6H5II88"/>
<dbReference type="SMART" id="SM00248">
    <property type="entry name" value="ANK"/>
    <property type="match status" value="1"/>
</dbReference>
<dbReference type="OrthoDB" id="71307at2759"/>
<evidence type="ECO:0000313" key="5">
    <source>
        <dbReference type="Proteomes" id="UP000479190"/>
    </source>
</evidence>
<proteinExistence type="predicted"/>
<evidence type="ECO:0000256" key="1">
    <source>
        <dbReference type="ARBA" id="ARBA00022737"/>
    </source>
</evidence>
<protein>
    <submittedName>
        <fullName evidence="4">Uncharacterized protein</fullName>
    </submittedName>
</protein>
<gene>
    <name evidence="4" type="ORF">TBRA_LOCUS7317</name>
</gene>
<dbReference type="EMBL" id="CADCXV010000785">
    <property type="protein sequence ID" value="CAB0035420.1"/>
    <property type="molecule type" value="Genomic_DNA"/>
</dbReference>
<dbReference type="PANTHER" id="PTHR24171:SF8">
    <property type="entry name" value="BRCA1-ASSOCIATED RING DOMAIN PROTEIN 1"/>
    <property type="match status" value="1"/>
</dbReference>